<comment type="similarity">
    <text evidence="2">Belongs to the ELP6 family.</text>
</comment>
<dbReference type="STRING" id="5353.A0A1Q3E2B6"/>
<dbReference type="GO" id="GO:0002098">
    <property type="term" value="P:tRNA wobble uridine modification"/>
    <property type="evidence" value="ECO:0007669"/>
    <property type="project" value="InterPro"/>
</dbReference>
<evidence type="ECO:0000256" key="3">
    <source>
        <dbReference type="SAM" id="MobiDB-lite"/>
    </source>
</evidence>
<comment type="pathway">
    <text evidence="1">tRNA modification; 5-methoxycarbonylmethyl-2-thiouridine-tRNA biosynthesis.</text>
</comment>
<protein>
    <recommendedName>
        <fullName evidence="6">Elongator complex protein 5</fullName>
    </recommendedName>
</protein>
<dbReference type="Proteomes" id="UP000188533">
    <property type="component" value="Unassembled WGS sequence"/>
</dbReference>
<feature type="region of interest" description="Disordered" evidence="3">
    <location>
        <begin position="73"/>
        <end position="107"/>
    </location>
</feature>
<evidence type="ECO:0000256" key="2">
    <source>
        <dbReference type="ARBA" id="ARBA00008837"/>
    </source>
</evidence>
<dbReference type="InterPro" id="IPR018627">
    <property type="entry name" value="ELP6"/>
</dbReference>
<reference evidence="4 5" key="1">
    <citation type="submission" date="2016-08" db="EMBL/GenBank/DDBJ databases">
        <authorList>
            <consortium name="Lentinula edodes genome sequencing consortium"/>
            <person name="Sakamoto Y."/>
            <person name="Nakade K."/>
            <person name="Sato S."/>
            <person name="Yoshida Y."/>
            <person name="Miyazaki K."/>
            <person name="Natsume S."/>
            <person name="Konno N."/>
        </authorList>
    </citation>
    <scope>NUCLEOTIDE SEQUENCE [LARGE SCALE GENOMIC DNA]</scope>
    <source>
        <strain evidence="4 5">NBRC 111202</strain>
    </source>
</reference>
<dbReference type="Gene3D" id="3.40.50.300">
    <property type="entry name" value="P-loop containing nucleotide triphosphate hydrolases"/>
    <property type="match status" value="1"/>
</dbReference>
<reference evidence="4 5" key="2">
    <citation type="submission" date="2017-02" db="EMBL/GenBank/DDBJ databases">
        <title>A genome survey and senescence transcriptome analysis in Lentinula edodes.</title>
        <authorList>
            <person name="Sakamoto Y."/>
            <person name="Nakade K."/>
            <person name="Sato S."/>
            <person name="Yoshida Y."/>
            <person name="Miyazaki K."/>
            <person name="Natsume S."/>
            <person name="Konno N."/>
        </authorList>
    </citation>
    <scope>NUCLEOTIDE SEQUENCE [LARGE SCALE GENOMIC DNA]</scope>
    <source>
        <strain evidence="4 5">NBRC 111202</strain>
    </source>
</reference>
<gene>
    <name evidence="4" type="ORF">LENED_002899</name>
</gene>
<evidence type="ECO:0000313" key="5">
    <source>
        <dbReference type="Proteomes" id="UP000188533"/>
    </source>
</evidence>
<dbReference type="EMBL" id="BDGU01000057">
    <property type="protein sequence ID" value="GAW01311.1"/>
    <property type="molecule type" value="Genomic_DNA"/>
</dbReference>
<dbReference type="InterPro" id="IPR027417">
    <property type="entry name" value="P-loop_NTPase"/>
</dbReference>
<dbReference type="UniPathway" id="UPA00988"/>
<keyword evidence="5" id="KW-1185">Reference proteome</keyword>
<organism evidence="4 5">
    <name type="scientific">Lentinula edodes</name>
    <name type="common">Shiitake mushroom</name>
    <name type="synonym">Lentinus edodes</name>
    <dbReference type="NCBI Taxonomy" id="5353"/>
    <lineage>
        <taxon>Eukaryota</taxon>
        <taxon>Fungi</taxon>
        <taxon>Dikarya</taxon>
        <taxon>Basidiomycota</taxon>
        <taxon>Agaricomycotina</taxon>
        <taxon>Agaricomycetes</taxon>
        <taxon>Agaricomycetidae</taxon>
        <taxon>Agaricales</taxon>
        <taxon>Marasmiineae</taxon>
        <taxon>Omphalotaceae</taxon>
        <taxon>Lentinula</taxon>
    </lineage>
</organism>
<accession>A0A1Q3E2B6</accession>
<sequence length="239" mass="25154">MILSVSGSMSMARWGSVLGKYNINLTQHLSSGTIQFVDVVDVVSGFGSGFGSGTGSGSGLKGVYERVESFFQDGGSEDGGGQGRGGDRNLEGGEGEGEGGKGESEGNRGGIIILDDITTLHWTGLASPLELGRFCRALRGLCVKNDAVLVIRHHVLSDKEASGDLLFRSLHALCTYHMDIQPLSSGRSGVVSGQIALHQGPNSTSTKTSIVQTRPRSRALQYKLTDTSAVYFERGAMGL</sequence>
<dbReference type="PANTHER" id="PTHR16184:SF6">
    <property type="entry name" value="ELONGATOR COMPLEX PROTEIN 6"/>
    <property type="match status" value="1"/>
</dbReference>
<evidence type="ECO:0000256" key="1">
    <source>
        <dbReference type="ARBA" id="ARBA00005043"/>
    </source>
</evidence>
<dbReference type="GO" id="GO:0033588">
    <property type="term" value="C:elongator holoenzyme complex"/>
    <property type="evidence" value="ECO:0007669"/>
    <property type="project" value="InterPro"/>
</dbReference>
<dbReference type="PANTHER" id="PTHR16184">
    <property type="entry name" value="ELONGATOR COMPLEX PROTEIN 6"/>
    <property type="match status" value="1"/>
</dbReference>
<dbReference type="Pfam" id="PF09807">
    <property type="entry name" value="ELP6"/>
    <property type="match status" value="1"/>
</dbReference>
<proteinExistence type="inferred from homology"/>
<evidence type="ECO:0008006" key="6">
    <source>
        <dbReference type="Google" id="ProtNLM"/>
    </source>
</evidence>
<dbReference type="AlphaFoldDB" id="A0A1Q3E2B6"/>
<comment type="caution">
    <text evidence="4">The sequence shown here is derived from an EMBL/GenBank/DDBJ whole genome shotgun (WGS) entry which is preliminary data.</text>
</comment>
<evidence type="ECO:0000313" key="4">
    <source>
        <dbReference type="EMBL" id="GAW01311.1"/>
    </source>
</evidence>
<name>A0A1Q3E2B6_LENED</name>